<evidence type="ECO:0000313" key="2">
    <source>
        <dbReference type="Proteomes" id="UP001219525"/>
    </source>
</evidence>
<feature type="non-terminal residue" evidence="1">
    <location>
        <position position="241"/>
    </location>
</feature>
<dbReference type="Proteomes" id="UP001219525">
    <property type="component" value="Unassembled WGS sequence"/>
</dbReference>
<proteinExistence type="predicted"/>
<accession>A0AAD6YFQ8</accession>
<comment type="caution">
    <text evidence="1">The sequence shown here is derived from an EMBL/GenBank/DDBJ whole genome shotgun (WGS) entry which is preliminary data.</text>
</comment>
<reference evidence="1" key="1">
    <citation type="submission" date="2023-03" db="EMBL/GenBank/DDBJ databases">
        <title>Massive genome expansion in bonnet fungi (Mycena s.s.) driven by repeated elements and novel gene families across ecological guilds.</title>
        <authorList>
            <consortium name="Lawrence Berkeley National Laboratory"/>
            <person name="Harder C.B."/>
            <person name="Miyauchi S."/>
            <person name="Viragh M."/>
            <person name="Kuo A."/>
            <person name="Thoen E."/>
            <person name="Andreopoulos B."/>
            <person name="Lu D."/>
            <person name="Skrede I."/>
            <person name="Drula E."/>
            <person name="Henrissat B."/>
            <person name="Morin E."/>
            <person name="Kohler A."/>
            <person name="Barry K."/>
            <person name="LaButti K."/>
            <person name="Morin E."/>
            <person name="Salamov A."/>
            <person name="Lipzen A."/>
            <person name="Mereny Z."/>
            <person name="Hegedus B."/>
            <person name="Baldrian P."/>
            <person name="Stursova M."/>
            <person name="Weitz H."/>
            <person name="Taylor A."/>
            <person name="Grigoriev I.V."/>
            <person name="Nagy L.G."/>
            <person name="Martin F."/>
            <person name="Kauserud H."/>
        </authorList>
    </citation>
    <scope>NUCLEOTIDE SEQUENCE</scope>
    <source>
        <strain evidence="1">9144</strain>
    </source>
</reference>
<dbReference type="Gene3D" id="3.80.10.10">
    <property type="entry name" value="Ribonuclease Inhibitor"/>
    <property type="match status" value="1"/>
</dbReference>
<evidence type="ECO:0008006" key="3">
    <source>
        <dbReference type="Google" id="ProtNLM"/>
    </source>
</evidence>
<dbReference type="AlphaFoldDB" id="A0AAD6YFQ8"/>
<name>A0AAD6YFQ8_9AGAR</name>
<feature type="non-terminal residue" evidence="1">
    <location>
        <position position="1"/>
    </location>
</feature>
<dbReference type="SUPFAM" id="SSF52047">
    <property type="entry name" value="RNI-like"/>
    <property type="match status" value="1"/>
</dbReference>
<dbReference type="EMBL" id="JARJCW010000019">
    <property type="protein sequence ID" value="KAJ7214527.1"/>
    <property type="molecule type" value="Genomic_DNA"/>
</dbReference>
<organism evidence="1 2">
    <name type="scientific">Mycena pura</name>
    <dbReference type="NCBI Taxonomy" id="153505"/>
    <lineage>
        <taxon>Eukaryota</taxon>
        <taxon>Fungi</taxon>
        <taxon>Dikarya</taxon>
        <taxon>Basidiomycota</taxon>
        <taxon>Agaricomycotina</taxon>
        <taxon>Agaricomycetes</taxon>
        <taxon>Agaricomycetidae</taxon>
        <taxon>Agaricales</taxon>
        <taxon>Marasmiineae</taxon>
        <taxon>Mycenaceae</taxon>
        <taxon>Mycena</taxon>
    </lineage>
</organism>
<protein>
    <recommendedName>
        <fullName evidence="3">F-box domain-containing protein</fullName>
    </recommendedName>
</protein>
<evidence type="ECO:0000313" key="1">
    <source>
        <dbReference type="EMBL" id="KAJ7214527.1"/>
    </source>
</evidence>
<dbReference type="InterPro" id="IPR032675">
    <property type="entry name" value="LRR_dom_sf"/>
</dbReference>
<keyword evidence="2" id="KW-1185">Reference proteome</keyword>
<gene>
    <name evidence="1" type="ORF">GGX14DRAFT_611101</name>
</gene>
<sequence>FQQPRTPPETNDIIIDHLHDDLSTLRQCSLVCKEWLPSARFHIFSVVHLSLYSIDQMLEVVFYPGSPIPQYIRDLHIIDSQGREFDPKWVDDKLSLVTLSSMTSILSLSLEQVDFSGLSGATMAALRGITARVTRLELTYVRFKDFTGCLAFLAAAASLRSLAFCATSFEDETRSASPIIDTILPELVELNLDESLLDLVCSMSSPPRIRALSLYLSSEKISAVAGLLVRLGSSLTHLQIQ</sequence>